<name>A0AAE3G721_9GAMM</name>
<dbReference type="Pfam" id="PF14400">
    <property type="entry name" value="Transglut_i_TM"/>
    <property type="match status" value="1"/>
</dbReference>
<evidence type="ECO:0000313" key="5">
    <source>
        <dbReference type="Proteomes" id="UP001205843"/>
    </source>
</evidence>
<evidence type="ECO:0000256" key="1">
    <source>
        <dbReference type="SAM" id="Phobius"/>
    </source>
</evidence>
<keyword evidence="1" id="KW-0472">Membrane</keyword>
<feature type="domain" description="7 transmembrane helices usually fused to an inactive transglutaminase" evidence="3">
    <location>
        <begin position="260"/>
        <end position="505"/>
    </location>
</feature>
<proteinExistence type="predicted"/>
<dbReference type="AlphaFoldDB" id="A0AAE3G721"/>
<dbReference type="Proteomes" id="UP001205843">
    <property type="component" value="Unassembled WGS sequence"/>
</dbReference>
<protein>
    <recommendedName>
        <fullName evidence="6">Inactive transglutaminase fused to 7 transmembrane helices</fullName>
    </recommendedName>
</protein>
<feature type="transmembrane region" description="Helical" evidence="1">
    <location>
        <begin position="316"/>
        <end position="336"/>
    </location>
</feature>
<feature type="transmembrane region" description="Helical" evidence="1">
    <location>
        <begin position="356"/>
        <end position="377"/>
    </location>
</feature>
<dbReference type="InterPro" id="IPR025840">
    <property type="entry name" value="7TM_transglut"/>
</dbReference>
<keyword evidence="1" id="KW-1133">Transmembrane helix</keyword>
<feature type="transmembrane region" description="Helical" evidence="1">
    <location>
        <begin position="470"/>
        <end position="493"/>
    </location>
</feature>
<organism evidence="4 5">
    <name type="scientific">Natronocella acetinitrilica</name>
    <dbReference type="NCBI Taxonomy" id="414046"/>
    <lineage>
        <taxon>Bacteria</taxon>
        <taxon>Pseudomonadati</taxon>
        <taxon>Pseudomonadota</taxon>
        <taxon>Gammaproteobacteria</taxon>
        <taxon>Chromatiales</taxon>
        <taxon>Ectothiorhodospiraceae</taxon>
        <taxon>Natronocella</taxon>
    </lineage>
</organism>
<evidence type="ECO:0000259" key="2">
    <source>
        <dbReference type="Pfam" id="PF14400"/>
    </source>
</evidence>
<evidence type="ECO:0000259" key="3">
    <source>
        <dbReference type="Pfam" id="PF14402"/>
    </source>
</evidence>
<feature type="transmembrane region" description="Helical" evidence="1">
    <location>
        <begin position="448"/>
        <end position="464"/>
    </location>
</feature>
<dbReference type="EMBL" id="JALJXV010000013">
    <property type="protein sequence ID" value="MCP1677026.1"/>
    <property type="molecule type" value="Genomic_DNA"/>
</dbReference>
<dbReference type="Pfam" id="PF14402">
    <property type="entry name" value="7TM_transglut"/>
    <property type="match status" value="1"/>
</dbReference>
<keyword evidence="5" id="KW-1185">Reference proteome</keyword>
<evidence type="ECO:0008006" key="6">
    <source>
        <dbReference type="Google" id="ProtNLM"/>
    </source>
</evidence>
<feature type="domain" description="Inactive transglutaminase fused to 7 transmembrane helices" evidence="2">
    <location>
        <begin position="23"/>
        <end position="183"/>
    </location>
</feature>
<sequence>MRNLHLKLLALGLCGLGVAGIWYKVDVLGLPLTADAQTMVWTVEATASLQADAGPTRVQLFIPSNPPGFNVLSEDYISGGFGLTRTGDGTNRRAEWTSRRASGSQTLYYRIQISEDQSGETVIAGPQPTFPEVPEYEEPYGFAAMTLLDNVRQESADIASFAQRLLIRYNAESPDEHVGVLRSFAEGDAEHTRNIIHILAGARIPARPVQVLSLRDQMRRGALESYLEVHNGTEWIAFNPRTGSPGYGDDTLVWHWGDAPLMEISGGRQGQVQFSAARTPRETVAVAQQQAMLGGSLLMDFSLLSLPIHTQNTYRILLLVPIGALVMVFMRNFIGVKTFGTFMPILIALAFRETELLWGIFLFTAIVAIGLLIRFYLENLKLLLVPRLAAVLIVVVVLLAAISILSHKLGLDRGLSVALFPMVILAMTIERMSLVWEEFGPGEAIQQGVGSLGVAILGYLVMFNDELAHLVFMFPEILLIILAVVLLMGRYTGYRLTEIWRFRHLIREQSGK</sequence>
<keyword evidence="1" id="KW-0812">Transmembrane</keyword>
<evidence type="ECO:0000313" key="4">
    <source>
        <dbReference type="EMBL" id="MCP1677026.1"/>
    </source>
</evidence>
<feature type="transmembrane region" description="Helical" evidence="1">
    <location>
        <begin position="417"/>
        <end position="436"/>
    </location>
</feature>
<comment type="caution">
    <text evidence="4">The sequence shown here is derived from an EMBL/GenBank/DDBJ whole genome shotgun (WGS) entry which is preliminary data.</text>
</comment>
<feature type="transmembrane region" description="Helical" evidence="1">
    <location>
        <begin position="384"/>
        <end position="405"/>
    </location>
</feature>
<dbReference type="InterPro" id="IPR025838">
    <property type="entry name" value="Transglut_i_TM"/>
</dbReference>
<gene>
    <name evidence="4" type="ORF">J2T57_004200</name>
</gene>
<dbReference type="RefSeq" id="WP_253484887.1">
    <property type="nucleotide sequence ID" value="NZ_JALJXV010000013.1"/>
</dbReference>
<reference evidence="4" key="1">
    <citation type="submission" date="2022-03" db="EMBL/GenBank/DDBJ databases">
        <title>Genomic Encyclopedia of Type Strains, Phase III (KMG-III): the genomes of soil and plant-associated and newly described type strains.</title>
        <authorList>
            <person name="Whitman W."/>
        </authorList>
    </citation>
    <scope>NUCLEOTIDE SEQUENCE</scope>
    <source>
        <strain evidence="4">ANL 6-2</strain>
    </source>
</reference>
<accession>A0AAE3G721</accession>